<proteinExistence type="predicted"/>
<dbReference type="SUPFAM" id="SSF55729">
    <property type="entry name" value="Acyl-CoA N-acyltransferases (Nat)"/>
    <property type="match status" value="1"/>
</dbReference>
<evidence type="ECO:0000259" key="1">
    <source>
        <dbReference type="Pfam" id="PF00583"/>
    </source>
</evidence>
<comment type="caution">
    <text evidence="2">The sequence shown here is derived from an EMBL/GenBank/DDBJ whole genome shotgun (WGS) entry which is preliminary data.</text>
</comment>
<name>A0A507DK74_9FUNG</name>
<dbReference type="GO" id="GO:0016747">
    <property type="term" value="F:acyltransferase activity, transferring groups other than amino-acyl groups"/>
    <property type="evidence" value="ECO:0007669"/>
    <property type="project" value="InterPro"/>
</dbReference>
<gene>
    <name evidence="2" type="ORF">CcCBS67573_g09962</name>
</gene>
<dbReference type="InterPro" id="IPR000182">
    <property type="entry name" value="GNAT_dom"/>
</dbReference>
<dbReference type="OrthoDB" id="10002531at2759"/>
<dbReference type="CDD" id="cd04301">
    <property type="entry name" value="NAT_SF"/>
    <property type="match status" value="1"/>
</dbReference>
<keyword evidence="3" id="KW-1185">Reference proteome</keyword>
<sequence length="176" mass="19275">MIHTKLATTPSELEQIHALMLANMKQNLDNLDQGFLSVEYSMQDLIQFNETTPAIIAMAPSGSDASSSVVVGYALAADMHAALAHHLLKEAMQEVKPVVMGQVCVAKEFRGQGVLRQLYSLFLSTYKERGYDLVETEVSKANECSLKAHVKTGWVVVDSLTVEGGEWHVIALDLKA</sequence>
<dbReference type="Proteomes" id="UP000320333">
    <property type="component" value="Unassembled WGS sequence"/>
</dbReference>
<feature type="domain" description="N-acetyltransferase" evidence="1">
    <location>
        <begin position="68"/>
        <end position="153"/>
    </location>
</feature>
<evidence type="ECO:0000313" key="2">
    <source>
        <dbReference type="EMBL" id="TPX52023.1"/>
    </source>
</evidence>
<dbReference type="AlphaFoldDB" id="A0A507DK74"/>
<dbReference type="InterPro" id="IPR016181">
    <property type="entry name" value="Acyl_CoA_acyltransferase"/>
</dbReference>
<evidence type="ECO:0000313" key="3">
    <source>
        <dbReference type="Proteomes" id="UP000320333"/>
    </source>
</evidence>
<organism evidence="2 3">
    <name type="scientific">Chytriomyces confervae</name>
    <dbReference type="NCBI Taxonomy" id="246404"/>
    <lineage>
        <taxon>Eukaryota</taxon>
        <taxon>Fungi</taxon>
        <taxon>Fungi incertae sedis</taxon>
        <taxon>Chytridiomycota</taxon>
        <taxon>Chytridiomycota incertae sedis</taxon>
        <taxon>Chytridiomycetes</taxon>
        <taxon>Chytridiales</taxon>
        <taxon>Chytriomycetaceae</taxon>
        <taxon>Chytriomyces</taxon>
    </lineage>
</organism>
<reference evidence="2 3" key="1">
    <citation type="journal article" date="2019" name="Sci. Rep.">
        <title>Comparative genomics of chytrid fungi reveal insights into the obligate biotrophic and pathogenic lifestyle of Synchytrium endobioticum.</title>
        <authorList>
            <person name="van de Vossenberg B.T.L.H."/>
            <person name="Warris S."/>
            <person name="Nguyen H.D.T."/>
            <person name="van Gent-Pelzer M.P.E."/>
            <person name="Joly D.L."/>
            <person name="van de Geest H.C."/>
            <person name="Bonants P.J.M."/>
            <person name="Smith D.S."/>
            <person name="Levesque C.A."/>
            <person name="van der Lee T.A.J."/>
        </authorList>
    </citation>
    <scope>NUCLEOTIDE SEQUENCE [LARGE SCALE GENOMIC DNA]</scope>
    <source>
        <strain evidence="2 3">CBS 675.73</strain>
    </source>
</reference>
<protein>
    <recommendedName>
        <fullName evidence="1">N-acetyltransferase domain-containing protein</fullName>
    </recommendedName>
</protein>
<dbReference type="Gene3D" id="3.40.630.30">
    <property type="match status" value="1"/>
</dbReference>
<dbReference type="EMBL" id="QEAP01001089">
    <property type="protein sequence ID" value="TPX52023.1"/>
    <property type="molecule type" value="Genomic_DNA"/>
</dbReference>
<dbReference type="Pfam" id="PF00583">
    <property type="entry name" value="Acetyltransf_1"/>
    <property type="match status" value="1"/>
</dbReference>
<accession>A0A507DK74</accession>